<proteinExistence type="predicted"/>
<organism evidence="1 2">
    <name type="scientific">Shewanella psychropiezotolerans</name>
    <dbReference type="NCBI Taxonomy" id="2593655"/>
    <lineage>
        <taxon>Bacteria</taxon>
        <taxon>Pseudomonadati</taxon>
        <taxon>Pseudomonadota</taxon>
        <taxon>Gammaproteobacteria</taxon>
        <taxon>Alteromonadales</taxon>
        <taxon>Shewanellaceae</taxon>
        <taxon>Shewanella</taxon>
    </lineage>
</organism>
<protein>
    <submittedName>
        <fullName evidence="1">Uncharacterized protein</fullName>
    </submittedName>
</protein>
<accession>A0ABX5WU30</accession>
<evidence type="ECO:0000313" key="2">
    <source>
        <dbReference type="Proteomes" id="UP000315947"/>
    </source>
</evidence>
<dbReference type="EMBL" id="CP041614">
    <property type="protein sequence ID" value="QDO82398.1"/>
    <property type="molecule type" value="Genomic_DNA"/>
</dbReference>
<evidence type="ECO:0000313" key="1">
    <source>
        <dbReference type="EMBL" id="QDO82398.1"/>
    </source>
</evidence>
<sequence length="81" mass="8899">MKSATFQHLLNHYRSYKKPLGLAIECHQICPDQGYAVGVAKNNGAMECLYWQAMGNGLVNLAKGIRRTLTKAKAVHGIEGL</sequence>
<reference evidence="1 2" key="1">
    <citation type="submission" date="2019-07" db="EMBL/GenBank/DDBJ databases">
        <title>Shewanella sp. YLB-06 whole genomic sequence.</title>
        <authorList>
            <person name="Yu L."/>
        </authorList>
    </citation>
    <scope>NUCLEOTIDE SEQUENCE [LARGE SCALE GENOMIC DNA]</scope>
    <source>
        <strain evidence="1 2">YLB-06</strain>
    </source>
</reference>
<keyword evidence="2" id="KW-1185">Reference proteome</keyword>
<gene>
    <name evidence="1" type="ORF">FM037_03005</name>
</gene>
<name>A0ABX5WU30_9GAMM</name>
<dbReference type="RefSeq" id="WP_144044787.1">
    <property type="nucleotide sequence ID" value="NZ_CP041614.1"/>
</dbReference>
<dbReference type="Proteomes" id="UP000315947">
    <property type="component" value="Chromosome"/>
</dbReference>